<gene>
    <name evidence="3" type="ORF">ACFY35_14595</name>
</gene>
<evidence type="ECO:0000313" key="3">
    <source>
        <dbReference type="EMBL" id="MFF5290671.1"/>
    </source>
</evidence>
<organism evidence="3 4">
    <name type="scientific">Paractinoplanes globisporus</name>
    <dbReference type="NCBI Taxonomy" id="113565"/>
    <lineage>
        <taxon>Bacteria</taxon>
        <taxon>Bacillati</taxon>
        <taxon>Actinomycetota</taxon>
        <taxon>Actinomycetes</taxon>
        <taxon>Micromonosporales</taxon>
        <taxon>Micromonosporaceae</taxon>
        <taxon>Paractinoplanes</taxon>
    </lineage>
</organism>
<feature type="transmembrane region" description="Helical" evidence="2">
    <location>
        <begin position="78"/>
        <end position="94"/>
    </location>
</feature>
<dbReference type="EMBL" id="JBIAZU010000002">
    <property type="protein sequence ID" value="MFF5290671.1"/>
    <property type="molecule type" value="Genomic_DNA"/>
</dbReference>
<keyword evidence="2" id="KW-0812">Transmembrane</keyword>
<keyword evidence="4" id="KW-1185">Reference proteome</keyword>
<feature type="region of interest" description="Disordered" evidence="1">
    <location>
        <begin position="140"/>
        <end position="159"/>
    </location>
</feature>
<proteinExistence type="predicted"/>
<comment type="caution">
    <text evidence="3">The sequence shown here is derived from an EMBL/GenBank/DDBJ whole genome shotgun (WGS) entry which is preliminary data.</text>
</comment>
<keyword evidence="2" id="KW-1133">Transmembrane helix</keyword>
<sequence length="159" mass="16478">MTHGSWWYTLAVVLVVAVAAAAQALSGIGFALVAGPLLILALGRADGVRLAVALSLLLNAVILAGTFRHARWGDAARLFVPAALLVWPAVVLTSHLRADWVLATAGAAVLAGVGLLVSGKRAHWVDRPVGAIAAGCWPGRARSGRSQNASGRARRRRSP</sequence>
<evidence type="ECO:0000256" key="2">
    <source>
        <dbReference type="SAM" id="Phobius"/>
    </source>
</evidence>
<reference evidence="3 4" key="1">
    <citation type="submission" date="2024-10" db="EMBL/GenBank/DDBJ databases">
        <title>The Natural Products Discovery Center: Release of the First 8490 Sequenced Strains for Exploring Actinobacteria Biosynthetic Diversity.</title>
        <authorList>
            <person name="Kalkreuter E."/>
            <person name="Kautsar S.A."/>
            <person name="Yang D."/>
            <person name="Bader C.D."/>
            <person name="Teijaro C.N."/>
            <person name="Fluegel L."/>
            <person name="Davis C.M."/>
            <person name="Simpson J.R."/>
            <person name="Lauterbach L."/>
            <person name="Steele A.D."/>
            <person name="Gui C."/>
            <person name="Meng S."/>
            <person name="Li G."/>
            <person name="Viehrig K."/>
            <person name="Ye F."/>
            <person name="Su P."/>
            <person name="Kiefer A.F."/>
            <person name="Nichols A."/>
            <person name="Cepeda A.J."/>
            <person name="Yan W."/>
            <person name="Fan B."/>
            <person name="Jiang Y."/>
            <person name="Adhikari A."/>
            <person name="Zheng C.-J."/>
            <person name="Schuster L."/>
            <person name="Cowan T.M."/>
            <person name="Smanski M.J."/>
            <person name="Chevrette M.G."/>
            <person name="De Carvalho L.P.S."/>
            <person name="Shen B."/>
        </authorList>
    </citation>
    <scope>NUCLEOTIDE SEQUENCE [LARGE SCALE GENOMIC DNA]</scope>
    <source>
        <strain evidence="3 4">NPDC000087</strain>
    </source>
</reference>
<keyword evidence="2" id="KW-0472">Membrane</keyword>
<accession>A0ABW6WEQ5</accession>
<dbReference type="RefSeq" id="WP_020510338.1">
    <property type="nucleotide sequence ID" value="NZ_JBIAZU010000002.1"/>
</dbReference>
<feature type="transmembrane region" description="Helical" evidence="2">
    <location>
        <begin position="48"/>
        <end position="66"/>
    </location>
</feature>
<dbReference type="Proteomes" id="UP001602245">
    <property type="component" value="Unassembled WGS sequence"/>
</dbReference>
<protein>
    <submittedName>
        <fullName evidence="3">TSUP family transporter</fullName>
    </submittedName>
</protein>
<name>A0ABW6WEQ5_9ACTN</name>
<evidence type="ECO:0000256" key="1">
    <source>
        <dbReference type="SAM" id="MobiDB-lite"/>
    </source>
</evidence>
<evidence type="ECO:0000313" key="4">
    <source>
        <dbReference type="Proteomes" id="UP001602245"/>
    </source>
</evidence>
<feature type="transmembrane region" description="Helical" evidence="2">
    <location>
        <begin position="100"/>
        <end position="117"/>
    </location>
</feature>